<dbReference type="Proteomes" id="UP000824890">
    <property type="component" value="Unassembled WGS sequence"/>
</dbReference>
<protein>
    <recommendedName>
        <fullName evidence="2">non-specific serine/threonine protein kinase</fullName>
        <ecNumber evidence="2">2.7.11.1</ecNumber>
    </recommendedName>
</protein>
<keyword evidence="14" id="KW-0675">Receptor</keyword>
<dbReference type="Pfam" id="PF00560">
    <property type="entry name" value="LRR_1"/>
    <property type="match status" value="5"/>
</dbReference>
<dbReference type="Pfam" id="PF11721">
    <property type="entry name" value="Malectin"/>
    <property type="match status" value="2"/>
</dbReference>
<feature type="domain" description="Protein kinase" evidence="19">
    <location>
        <begin position="652"/>
        <end position="929"/>
    </location>
</feature>
<evidence type="ECO:0000256" key="9">
    <source>
        <dbReference type="ARBA" id="ARBA00022737"/>
    </source>
</evidence>
<dbReference type="InterPro" id="IPR008271">
    <property type="entry name" value="Ser/Thr_kinase_AS"/>
</dbReference>
<dbReference type="Gene3D" id="2.60.120.430">
    <property type="entry name" value="Galactose-binding lectin"/>
    <property type="match status" value="2"/>
</dbReference>
<dbReference type="InterPro" id="IPR032675">
    <property type="entry name" value="LRR_dom_sf"/>
</dbReference>
<dbReference type="InterPro" id="IPR001245">
    <property type="entry name" value="Ser-Thr/Tyr_kinase_cat_dom"/>
</dbReference>
<reference evidence="20 21" key="1">
    <citation type="submission" date="2021-05" db="EMBL/GenBank/DDBJ databases">
        <title>Genome Assembly of Synthetic Allotetraploid Brassica napus Reveals Homoeologous Exchanges between Subgenomes.</title>
        <authorList>
            <person name="Davis J.T."/>
        </authorList>
    </citation>
    <scope>NUCLEOTIDE SEQUENCE [LARGE SCALE GENOMIC DNA]</scope>
    <source>
        <strain evidence="21">cv. Da-Ae</strain>
        <tissue evidence="20">Seedling</tissue>
    </source>
</reference>
<evidence type="ECO:0000256" key="7">
    <source>
        <dbReference type="ARBA" id="ARBA00022692"/>
    </source>
</evidence>
<evidence type="ECO:0000313" key="21">
    <source>
        <dbReference type="Proteomes" id="UP000824890"/>
    </source>
</evidence>
<dbReference type="PANTHER" id="PTHR48006:SF69">
    <property type="entry name" value="PROTEIN KINASE DOMAIN-CONTAINING PROTEIN"/>
    <property type="match status" value="1"/>
</dbReference>
<dbReference type="InterPro" id="IPR001611">
    <property type="entry name" value="Leu-rich_rpt"/>
</dbReference>
<comment type="catalytic activity">
    <reaction evidence="16">
        <text>L-threonyl-[protein] + ATP = O-phospho-L-threonyl-[protein] + ADP + H(+)</text>
        <dbReference type="Rhea" id="RHEA:46608"/>
        <dbReference type="Rhea" id="RHEA-COMP:11060"/>
        <dbReference type="Rhea" id="RHEA-COMP:11605"/>
        <dbReference type="ChEBI" id="CHEBI:15378"/>
        <dbReference type="ChEBI" id="CHEBI:30013"/>
        <dbReference type="ChEBI" id="CHEBI:30616"/>
        <dbReference type="ChEBI" id="CHEBI:61977"/>
        <dbReference type="ChEBI" id="CHEBI:456216"/>
        <dbReference type="EC" id="2.7.11.1"/>
    </reaction>
</comment>
<dbReference type="EMBL" id="JAGKQM010000005">
    <property type="protein sequence ID" value="KAH0927234.1"/>
    <property type="molecule type" value="Genomic_DNA"/>
</dbReference>
<evidence type="ECO:0000256" key="8">
    <source>
        <dbReference type="ARBA" id="ARBA00022729"/>
    </source>
</evidence>
<evidence type="ECO:0000256" key="11">
    <source>
        <dbReference type="ARBA" id="ARBA00022840"/>
    </source>
</evidence>
<keyword evidence="11" id="KW-0067">ATP-binding</keyword>
<keyword evidence="21" id="KW-1185">Reference proteome</keyword>
<dbReference type="SMART" id="SM00220">
    <property type="entry name" value="S_TKc"/>
    <property type="match status" value="2"/>
</dbReference>
<comment type="catalytic activity">
    <reaction evidence="17">
        <text>L-seryl-[protein] + ATP = O-phospho-L-seryl-[protein] + ADP + H(+)</text>
        <dbReference type="Rhea" id="RHEA:17989"/>
        <dbReference type="Rhea" id="RHEA-COMP:9863"/>
        <dbReference type="Rhea" id="RHEA-COMP:11604"/>
        <dbReference type="ChEBI" id="CHEBI:15378"/>
        <dbReference type="ChEBI" id="CHEBI:29999"/>
        <dbReference type="ChEBI" id="CHEBI:30616"/>
        <dbReference type="ChEBI" id="CHEBI:83421"/>
        <dbReference type="ChEBI" id="CHEBI:456216"/>
        <dbReference type="EC" id="2.7.11.1"/>
    </reaction>
</comment>
<dbReference type="InterPro" id="IPR011009">
    <property type="entry name" value="Kinase-like_dom_sf"/>
</dbReference>
<dbReference type="InterPro" id="IPR051824">
    <property type="entry name" value="LRR_Rcpt-Like_S/T_Kinase"/>
</dbReference>
<dbReference type="InterPro" id="IPR021720">
    <property type="entry name" value="Malectin_dom"/>
</dbReference>
<dbReference type="InterPro" id="IPR000719">
    <property type="entry name" value="Prot_kinase_dom"/>
</dbReference>
<evidence type="ECO:0000256" key="3">
    <source>
        <dbReference type="ARBA" id="ARBA00022527"/>
    </source>
</evidence>
<keyword evidence="7" id="KW-0812">Transmembrane</keyword>
<evidence type="ECO:0000256" key="17">
    <source>
        <dbReference type="ARBA" id="ARBA00048679"/>
    </source>
</evidence>
<dbReference type="PANTHER" id="PTHR48006">
    <property type="entry name" value="LEUCINE-RICH REPEAT-CONTAINING PROTEIN DDB_G0281931-RELATED"/>
    <property type="match status" value="1"/>
</dbReference>
<dbReference type="Pfam" id="PF07714">
    <property type="entry name" value="PK_Tyr_Ser-Thr"/>
    <property type="match status" value="2"/>
</dbReference>
<dbReference type="SUPFAM" id="SSF56112">
    <property type="entry name" value="Protein kinase-like (PK-like)"/>
    <property type="match status" value="2"/>
</dbReference>
<evidence type="ECO:0000256" key="13">
    <source>
        <dbReference type="ARBA" id="ARBA00023136"/>
    </source>
</evidence>
<dbReference type="PROSITE" id="PS00108">
    <property type="entry name" value="PROTEIN_KINASE_ST"/>
    <property type="match status" value="2"/>
</dbReference>
<keyword evidence="10" id="KW-0547">Nucleotide-binding</keyword>
<name>A0ABQ8DCZ7_BRANA</name>
<evidence type="ECO:0000256" key="14">
    <source>
        <dbReference type="ARBA" id="ARBA00023170"/>
    </source>
</evidence>
<keyword evidence="15" id="KW-0325">Glycoprotein</keyword>
<gene>
    <name evidence="20" type="ORF">HID58_019490</name>
</gene>
<sequence>MSLTLLIFMYILVSLVFSGFASSQKLATDEVDVLRAIAKGLHQNNWDFNVDPCGVASTVGGWRIPNADGDFTNAVTCNCSSSVCHVASIVVKGQNLNGSLPKEFAGLPFLQEIDLSRNFLNGSIPPEWGALPLVNLTLLGNRITGPIPKEIGNITSLVSFVLEFNQISGNLPPELANLPNVRRMLLSSNNLSGDIPSTFSKLITLTDFRISDNQLTGTIPDFIQNWTNLDKLVIQASGLVGPIPSTISPLSKLTDLRISDLSGPESPFPPLQNMTLMRTLILRNCNITGELPAYIGQNTSLKLLDLSFNKLSGPIPVEYRALSNVENMYFTSNMLNGEVPIWMIDRGEKIDLNYNNFTNDPTTAQCQRNAVSNVSCLSSYKCPKTFYGLHINCGGTELTINGTKYDADTSARPILYDSGNGWVSSNTGNFLEDARSPRGSTIWENTSELTIADPSLYTHASLSAISLTYYALCLGQGNYTVNLHFAEIMFSDDETYRSLGRRFFDVYIQGKLVVKDFNIVDEARGVGRAVVKSFPVMITDGKLDIRLFWAGKGTQGLPTRGVYGALISAVSVNPNFIPPKEAGTGSGGGSSIGTLVGAVLASTVFLVLLIGGILWWRGCLRPKSQMEKDFKNLDFQISSFSLRQIKVATNNFDPANKIGEGGFGPVHKGTLADGTVMAVKQLSSKSKQGNREFLNEIAMISALQHPHLVKLYGCCVEGDQLLLVYEYLENNSLARALFGPLETQIRLDWPTRHKICVGIARGLAYLHEESRLKIVHRDIKATNVLLDKELNAKISDFGLAKLDEEENTHISTRVAGTYGYMAPEYAMRGHLTDKADVYSFGVVALEIVHGRSNTITRSKVETFNLLDWVHVLREQNKLMEVVDPRLGTDYNREEAMTMIQIGILCTSQVPSERPSMSTVVSMLEGSSTVNVEKLLEASLRRENKKDEESMSAMKKHYAMTEQPISADGPFTSSSTSTANASDLYPLKLDSAYWNSRKNVVNSTYLQLLDVLRAVAKGLHQNNWDFTVDPCDVASTVGGWRTPYTDKNFENNVTCNCSSSVCHVTNIVVKGQNLNGSLPKEFAELPFLQEIDLSRNFLNGSIPPEWGALPLEKLSLLGNRITGPIPKEIGNITSLIILTLEFNQISGKLPSELGNLSNINRMLLSSNYLSGDIPSTFSKLTTLTDFRISDNKFTGTIPDLIQNWTKLGKLVIQASGLAGPIPSTIGSLTKLTDLRISDLSGPESPFPPLQNMKLLETLIFRNCNLPGELPAYLGRITSLKLLDLSFNKLSGRVPVTYRALSNVDNIYFTSNMLSGEVPTWMVDNGDKIDLTYNDFTNDLRTAECQKNAVNMFSSTSPIVANNHSNVSCLSSYKCPKTFYGLHINCGGSELTINGTKYDADTSDRPIFYDSRNGWVSSNTGKFLDDERSPNEVTLWANTSELSIADPSLYTHARLSAISLTYYAFCLGQGNYTVNLHFAEIVFTGNQTFSSLGRRFFDIYVQGKFVLKDFNIVDEAKGVGRAVVMRFPVMITDGKLEIRLFWAGKGTQGLPTRGVYGALISAISVDPNFIPPKEAGTGSGGGSSIGTLVGAVVASTLFLVLLIGDFKNLDFQISSFSLRQIKVATNNFDPANKIGEGGFGPVHKGTLTDGTVMAVKQLSSKSKQGNREFLNEIAMISALQHPHLVKLYGCCVEGDQLLLVYEYLENNSLARALFGPQETQIRLDWPTRQKICVGIARGLAYLHEESRLKIVHRDIKATNVLLDKELNAKISDFGLAKLDEEENTHISTRVAGTYGYMAPEYAMKGHLTDKADVYSFGVVALEIVHGRSNTITRSRVETFNLLDWVHVLREQNKLMEVVDPRLGTDYNREEAMTMIQIGILCTSQVSSERPSMSTVVSILEGSSTVNVEKLLEASFNKGSEKDEESVRAMKKHYAMINEEEMTMLDQTMSTDGPFTSSSTSTANASDLYPLKPDSAYWNSRAKLLEASFNKGSEKDNESVRAMKKQYAMINEEEMNMLDQTISTDGPFTSSSTSTANASDLYPLKPDSAYWNCRAV</sequence>
<evidence type="ECO:0000256" key="10">
    <source>
        <dbReference type="ARBA" id="ARBA00022741"/>
    </source>
</evidence>
<evidence type="ECO:0000256" key="6">
    <source>
        <dbReference type="ARBA" id="ARBA00022679"/>
    </source>
</evidence>
<feature type="signal peptide" evidence="18">
    <location>
        <begin position="1"/>
        <end position="23"/>
    </location>
</feature>
<evidence type="ECO:0000256" key="5">
    <source>
        <dbReference type="ARBA" id="ARBA00022614"/>
    </source>
</evidence>
<evidence type="ECO:0000313" key="20">
    <source>
        <dbReference type="EMBL" id="KAH0927234.1"/>
    </source>
</evidence>
<dbReference type="Gene3D" id="3.30.200.20">
    <property type="entry name" value="Phosphorylase Kinase, domain 1"/>
    <property type="match status" value="2"/>
</dbReference>
<keyword evidence="3" id="KW-0723">Serine/threonine-protein kinase</keyword>
<evidence type="ECO:0000256" key="12">
    <source>
        <dbReference type="ARBA" id="ARBA00022989"/>
    </source>
</evidence>
<keyword evidence="6" id="KW-0808">Transferase</keyword>
<dbReference type="EC" id="2.7.11.1" evidence="2"/>
<evidence type="ECO:0000256" key="15">
    <source>
        <dbReference type="ARBA" id="ARBA00023180"/>
    </source>
</evidence>
<keyword evidence="8 18" id="KW-0732">Signal</keyword>
<feature type="domain" description="Protein kinase" evidence="19">
    <location>
        <begin position="1626"/>
        <end position="1933"/>
    </location>
</feature>
<accession>A0ABQ8DCZ7</accession>
<evidence type="ECO:0000256" key="18">
    <source>
        <dbReference type="SAM" id="SignalP"/>
    </source>
</evidence>
<evidence type="ECO:0000256" key="1">
    <source>
        <dbReference type="ARBA" id="ARBA00004479"/>
    </source>
</evidence>
<keyword evidence="4" id="KW-0597">Phosphoprotein</keyword>
<evidence type="ECO:0000256" key="2">
    <source>
        <dbReference type="ARBA" id="ARBA00012513"/>
    </source>
</evidence>
<dbReference type="SUPFAM" id="SSF52058">
    <property type="entry name" value="L domain-like"/>
    <property type="match status" value="2"/>
</dbReference>
<organism evidence="20 21">
    <name type="scientific">Brassica napus</name>
    <name type="common">Rape</name>
    <dbReference type="NCBI Taxonomy" id="3708"/>
    <lineage>
        <taxon>Eukaryota</taxon>
        <taxon>Viridiplantae</taxon>
        <taxon>Streptophyta</taxon>
        <taxon>Embryophyta</taxon>
        <taxon>Tracheophyta</taxon>
        <taxon>Spermatophyta</taxon>
        <taxon>Magnoliopsida</taxon>
        <taxon>eudicotyledons</taxon>
        <taxon>Gunneridae</taxon>
        <taxon>Pentapetalae</taxon>
        <taxon>rosids</taxon>
        <taxon>malvids</taxon>
        <taxon>Brassicales</taxon>
        <taxon>Brassicaceae</taxon>
        <taxon>Brassiceae</taxon>
        <taxon>Brassica</taxon>
    </lineage>
</organism>
<keyword evidence="3" id="KW-0418">Kinase</keyword>
<comment type="caution">
    <text evidence="20">The sequence shown here is derived from an EMBL/GenBank/DDBJ whole genome shotgun (WGS) entry which is preliminary data.</text>
</comment>
<evidence type="ECO:0000256" key="16">
    <source>
        <dbReference type="ARBA" id="ARBA00047899"/>
    </source>
</evidence>
<proteinExistence type="predicted"/>
<dbReference type="CDD" id="cd14066">
    <property type="entry name" value="STKc_IRAK"/>
    <property type="match status" value="2"/>
</dbReference>
<keyword evidence="13" id="KW-0472">Membrane</keyword>
<feature type="chain" id="PRO_5045631675" description="non-specific serine/threonine protein kinase" evidence="18">
    <location>
        <begin position="24"/>
        <end position="2053"/>
    </location>
</feature>
<dbReference type="Gene3D" id="3.80.10.10">
    <property type="entry name" value="Ribonuclease Inhibitor"/>
    <property type="match status" value="4"/>
</dbReference>
<keyword evidence="5" id="KW-0433">Leucine-rich repeat</keyword>
<keyword evidence="12" id="KW-1133">Transmembrane helix</keyword>
<evidence type="ECO:0000256" key="4">
    <source>
        <dbReference type="ARBA" id="ARBA00022553"/>
    </source>
</evidence>
<comment type="subcellular location">
    <subcellularLocation>
        <location evidence="1">Membrane</location>
        <topology evidence="1">Single-pass type I membrane protein</topology>
    </subcellularLocation>
</comment>
<evidence type="ECO:0000259" key="19">
    <source>
        <dbReference type="PROSITE" id="PS50011"/>
    </source>
</evidence>
<keyword evidence="9" id="KW-0677">Repeat</keyword>
<dbReference type="PROSITE" id="PS50011">
    <property type="entry name" value="PROTEIN_KINASE_DOM"/>
    <property type="match status" value="2"/>
</dbReference>
<dbReference type="Gene3D" id="1.10.510.10">
    <property type="entry name" value="Transferase(Phosphotransferase) domain 1"/>
    <property type="match status" value="2"/>
</dbReference>